<name>A0A7C9DZ17_OPUST</name>
<evidence type="ECO:0000313" key="1">
    <source>
        <dbReference type="EMBL" id="MBA4655540.1"/>
    </source>
</evidence>
<proteinExistence type="predicted"/>
<protein>
    <submittedName>
        <fullName evidence="1">Uncharacterized protein</fullName>
    </submittedName>
</protein>
<accession>A0A7C9DZ17</accession>
<dbReference type="AlphaFoldDB" id="A0A7C9DZ17"/>
<sequence>MRIDSRPRSLGLFDRPIQKNEASSTNKFPPGEFSSAYPVSHIYIYNVMNEAKHQVTKENMHGSCTWLVSKWLPYSYFPFSVFVFSSSLTFSRNPSIGFEASLSLFLRVSSSRSRLSLSSVKMSIRVSCSLLSSSILHSAS</sequence>
<organism evidence="1">
    <name type="scientific">Opuntia streptacantha</name>
    <name type="common">Prickly pear cactus</name>
    <name type="synonym">Opuntia cardona</name>
    <dbReference type="NCBI Taxonomy" id="393608"/>
    <lineage>
        <taxon>Eukaryota</taxon>
        <taxon>Viridiplantae</taxon>
        <taxon>Streptophyta</taxon>
        <taxon>Embryophyta</taxon>
        <taxon>Tracheophyta</taxon>
        <taxon>Spermatophyta</taxon>
        <taxon>Magnoliopsida</taxon>
        <taxon>eudicotyledons</taxon>
        <taxon>Gunneridae</taxon>
        <taxon>Pentapetalae</taxon>
        <taxon>Caryophyllales</taxon>
        <taxon>Cactineae</taxon>
        <taxon>Cactaceae</taxon>
        <taxon>Opuntioideae</taxon>
        <taxon>Opuntia</taxon>
    </lineage>
</organism>
<reference evidence="1" key="1">
    <citation type="journal article" date="2013" name="J. Plant Res.">
        <title>Effect of fungi and light on seed germination of three Opuntia species from semiarid lands of central Mexico.</title>
        <authorList>
            <person name="Delgado-Sanchez P."/>
            <person name="Jimenez-Bremont J.F."/>
            <person name="Guerrero-Gonzalez Mde L."/>
            <person name="Flores J."/>
        </authorList>
    </citation>
    <scope>NUCLEOTIDE SEQUENCE</scope>
    <source>
        <tissue evidence="1">Cladode</tissue>
    </source>
</reference>
<dbReference type="EMBL" id="GISG01188136">
    <property type="protein sequence ID" value="MBA4655540.1"/>
    <property type="molecule type" value="Transcribed_RNA"/>
</dbReference>
<reference evidence="1" key="2">
    <citation type="submission" date="2020-07" db="EMBL/GenBank/DDBJ databases">
        <authorList>
            <person name="Vera ALvarez R."/>
            <person name="Arias-Moreno D.M."/>
            <person name="Jimenez-Jacinto V."/>
            <person name="Jimenez-Bremont J.F."/>
            <person name="Swaminathan K."/>
            <person name="Moose S.P."/>
            <person name="Guerrero-Gonzalez M.L."/>
            <person name="Marino-Ramirez L."/>
            <person name="Landsman D."/>
            <person name="Rodriguez-Kessler M."/>
            <person name="Delgado-Sanchez P."/>
        </authorList>
    </citation>
    <scope>NUCLEOTIDE SEQUENCE</scope>
    <source>
        <tissue evidence="1">Cladode</tissue>
    </source>
</reference>